<dbReference type="PANTHER" id="PTHR11319">
    <property type="entry name" value="G PROTEIN-COUPLED RECEPTOR-RELATED"/>
    <property type="match status" value="1"/>
</dbReference>
<evidence type="ECO:0000256" key="2">
    <source>
        <dbReference type="SAM" id="SignalP"/>
    </source>
</evidence>
<dbReference type="SUPFAM" id="SSF51126">
    <property type="entry name" value="Pectin lyase-like"/>
    <property type="match status" value="3"/>
</dbReference>
<accession>A0AAE0EWN5</accession>
<reference evidence="3 4" key="1">
    <citation type="journal article" date="2015" name="Genome Biol. Evol.">
        <title>Comparative Genomics of a Bacterivorous Green Alga Reveals Evolutionary Causalities and Consequences of Phago-Mixotrophic Mode of Nutrition.</title>
        <authorList>
            <person name="Burns J.A."/>
            <person name="Paasch A."/>
            <person name="Narechania A."/>
            <person name="Kim E."/>
        </authorList>
    </citation>
    <scope>NUCLEOTIDE SEQUENCE [LARGE SCALE GENOMIC DNA]</scope>
    <source>
        <strain evidence="3 4">PLY_AMNH</strain>
    </source>
</reference>
<comment type="caution">
    <text evidence="3">The sequence shown here is derived from an EMBL/GenBank/DDBJ whole genome shotgun (WGS) entry which is preliminary data.</text>
</comment>
<evidence type="ECO:0008006" key="5">
    <source>
        <dbReference type="Google" id="ProtNLM"/>
    </source>
</evidence>
<name>A0AAE0EWN5_9CHLO</name>
<keyword evidence="4" id="KW-1185">Reference proteome</keyword>
<dbReference type="Proteomes" id="UP001190700">
    <property type="component" value="Unassembled WGS sequence"/>
</dbReference>
<evidence type="ECO:0000313" key="3">
    <source>
        <dbReference type="EMBL" id="KAK3242979.1"/>
    </source>
</evidence>
<dbReference type="InterPro" id="IPR011050">
    <property type="entry name" value="Pectin_lyase_fold/virulence"/>
</dbReference>
<evidence type="ECO:0000313" key="4">
    <source>
        <dbReference type="Proteomes" id="UP001190700"/>
    </source>
</evidence>
<evidence type="ECO:0000256" key="1">
    <source>
        <dbReference type="SAM" id="MobiDB-lite"/>
    </source>
</evidence>
<keyword evidence="2" id="KW-0732">Signal</keyword>
<sequence length="1510" mass="153794">MAAIFAVLLALLVHGVESSVRLTSAEAAAERDGFSGSGSLSSGEESAGKAEITVADFVLHHRGIRLHVEVLASGAENVADLPDLRLAIADRLAQGPTRADREWSALGARRHLQGERLNLLEETAGSWQDTLGQQGHHGVGEDPEGRRVGGAGQLVSGRGLKGEEHCDCAGDNTGVSAEVNAEYGKYCAPWDSIESYCLPGGGNFGEAWCDRSWCYVPVECETGALSTKFPDSELYYSYHACPAPPPPDLPAGPCCEEVLNGDETCDGQSRIFGEEAAYPFNTTELCEVFCIENYLGSRYIDFWLNNAGGIGWCNCYADCALTRCVSSLCVGSSGGDVITKQILLPSLPSPPPPLTPPSPPPLPPVVPPAPPAPAARVGACDVDDARGVRITASSPEHAAEHLASALRDAAVLTVCVFVDIALSSPLPTVGRTLEVRGYCSSSEFGLCEVSGARRVSIFSVAGGGSLVLAGLALRYGAATEGPALNLADDSAATLLQCRLEGSQGVSGGAVMVGMRSSLEMVDCAVSGNVAEYSGGGIYAGLESRITVTGGVIEGNAAWVTGGAFSLNRDSEAELVGVALKGNFAEVEGGAIYIEAGNLRFTASSVSDNYANLGVGGGLLCGLACAIHLENSTFARNLAHSGHGGAFYLWTRSALTAVGSVIKENLVHDIWSGGGIACQVESMLHLNGTLVTGNVAPGGSGGGLYIGNKSVVAVEGGSQVIGNTAGVLGGGAFCGGGVNISIRQGSSVCNNSATEGGGIAAVGFGGELTLVLIEDRSAVSLNRADMGGGLSVLHTQVHVRNSNVSGNLAALQEGGGIASRSGNLTVTDGSCVCTNRAASGGGLSLYGAAMVLEGGSEVTGNVAERTGGGILAEGSPLTLRDDCTVNHNAAAEGGGIFQTGSGMSISACTLRGNQADIGGAVFMQNECSSYLDSTLIASNSARSYGGGLYINGGCTLSTRDSVVQDCRAQRDGGGMFVFSESAVHLATTLVAQCNSVLGRRGMLVRESGLVVEGSKVEECAGHYGGGVYGETASVEVRGGSVFQRNRVENEGGALCMQTDSVLRVSNSTVQENTARLYSGGGIVGTDSAVLVTNGASIVGCHAGLFGGGLAVMRGSVLVDSGSLIQGCSALYEGGGVSVTEGLINISDSVVQECTCTSGNAGGIYANLAVVAMVRSSVISGSAAVSGGGLCCNGSIVELLDVVLRNCTTLSLDSRGGGIALKSSAAQVLDTLVGGNSAPDGAGMHVGDGTKAFVSGVVFEENHADWGGAHVQVATGTLSFVAESSTFARGSATQGGIDLEPLDPATTHNLSLARLRFDPNSAFNGPNVHWVTTATDEDAGDASADAGELRVLQPSCANCTFPAGTPLFATEAICFGFMRDGQVVQDLNSSSDEEIMPPLTYVAMDFYGKIVAPAKFTAAVVSLVNATDGSSVAGVTANQYIQEGAPLTGLMVESFSRSSGSALGDSTQLLRLRMRAVHSPTLGHNEGYPKHPGAHGCARPQPSAVQSILSIH</sequence>
<feature type="region of interest" description="Disordered" evidence="1">
    <location>
        <begin position="1479"/>
        <end position="1498"/>
    </location>
</feature>
<protein>
    <recommendedName>
        <fullName evidence="5">Right handed beta helix domain-containing protein</fullName>
    </recommendedName>
</protein>
<feature type="chain" id="PRO_5042219553" description="Right handed beta helix domain-containing protein" evidence="2">
    <location>
        <begin position="19"/>
        <end position="1510"/>
    </location>
</feature>
<organism evidence="3 4">
    <name type="scientific">Cymbomonas tetramitiformis</name>
    <dbReference type="NCBI Taxonomy" id="36881"/>
    <lineage>
        <taxon>Eukaryota</taxon>
        <taxon>Viridiplantae</taxon>
        <taxon>Chlorophyta</taxon>
        <taxon>Pyramimonadophyceae</taxon>
        <taxon>Pyramimonadales</taxon>
        <taxon>Pyramimonadaceae</taxon>
        <taxon>Cymbomonas</taxon>
    </lineage>
</organism>
<gene>
    <name evidence="3" type="ORF">CYMTET_47366</name>
</gene>
<dbReference type="EMBL" id="LGRX02033098">
    <property type="protein sequence ID" value="KAK3242979.1"/>
    <property type="molecule type" value="Genomic_DNA"/>
</dbReference>
<dbReference type="InterPro" id="IPR006626">
    <property type="entry name" value="PbH1"/>
</dbReference>
<dbReference type="SMART" id="SM00710">
    <property type="entry name" value="PbH1"/>
    <property type="match status" value="14"/>
</dbReference>
<feature type="signal peptide" evidence="2">
    <location>
        <begin position="1"/>
        <end position="18"/>
    </location>
</feature>
<proteinExistence type="predicted"/>
<dbReference type="PANTHER" id="PTHR11319:SF35">
    <property type="entry name" value="OUTER MEMBRANE PROTEIN PMPC-RELATED"/>
    <property type="match status" value="1"/>
</dbReference>
<feature type="region of interest" description="Disordered" evidence="1">
    <location>
        <begin position="348"/>
        <end position="367"/>
    </location>
</feature>